<proteinExistence type="predicted"/>
<reference evidence="2 3" key="1">
    <citation type="submission" date="2018-07" db="EMBL/GenBank/DDBJ databases">
        <title>Genome-based reclassification of Weissella jogaejeotgali as Weissella thailandensis.</title>
        <authorList>
            <person name="Chun J."/>
            <person name="Kim B.-Y."/>
            <person name="Kwak M.-J."/>
        </authorList>
    </citation>
    <scope>NUCLEOTIDE SEQUENCE [LARGE SCALE GENOMIC DNA]</scope>
    <source>
        <strain evidence="2 3">KCTC 3751</strain>
    </source>
</reference>
<accession>A0ABX9I6X2</accession>
<keyword evidence="3" id="KW-1185">Reference proteome</keyword>
<comment type="caution">
    <text evidence="2">The sequence shown here is derived from an EMBL/GenBank/DDBJ whole genome shotgun (WGS) entry which is preliminary data.</text>
</comment>
<protein>
    <recommendedName>
        <fullName evidence="4">ABC transmembrane type-1 domain-containing protein</fullName>
    </recommendedName>
</protein>
<evidence type="ECO:0000256" key="1">
    <source>
        <dbReference type="SAM" id="Phobius"/>
    </source>
</evidence>
<dbReference type="RefSeq" id="WP_115470260.1">
    <property type="nucleotide sequence ID" value="NZ_BJEC01000037.1"/>
</dbReference>
<name>A0ABX9I6X2_9LACO</name>
<dbReference type="EMBL" id="QRAY01000001">
    <property type="protein sequence ID" value="RDS60436.1"/>
    <property type="molecule type" value="Genomic_DNA"/>
</dbReference>
<organism evidence="2 3">
    <name type="scientific">Weissella thailandensis</name>
    <dbReference type="NCBI Taxonomy" id="89061"/>
    <lineage>
        <taxon>Bacteria</taxon>
        <taxon>Bacillati</taxon>
        <taxon>Bacillota</taxon>
        <taxon>Bacilli</taxon>
        <taxon>Lactobacillales</taxon>
        <taxon>Lactobacillaceae</taxon>
        <taxon>Weissella</taxon>
    </lineage>
</organism>
<sequence>MLAEVAMFIQLLGMATLAAILPTIIVMGAIYLAYTYRAQLLDILQGILRIICWLIICLVDGKAKADGIKVKKI</sequence>
<evidence type="ECO:0008006" key="4">
    <source>
        <dbReference type="Google" id="ProtNLM"/>
    </source>
</evidence>
<evidence type="ECO:0000313" key="2">
    <source>
        <dbReference type="EMBL" id="RDS60436.1"/>
    </source>
</evidence>
<feature type="transmembrane region" description="Helical" evidence="1">
    <location>
        <begin position="12"/>
        <end position="34"/>
    </location>
</feature>
<gene>
    <name evidence="2" type="ORF">DWV05_00600</name>
</gene>
<keyword evidence="1" id="KW-1133">Transmembrane helix</keyword>
<keyword evidence="1" id="KW-0812">Transmembrane</keyword>
<evidence type="ECO:0000313" key="3">
    <source>
        <dbReference type="Proteomes" id="UP000254492"/>
    </source>
</evidence>
<keyword evidence="1" id="KW-0472">Membrane</keyword>
<dbReference type="Proteomes" id="UP000254492">
    <property type="component" value="Unassembled WGS sequence"/>
</dbReference>